<keyword evidence="5 6" id="KW-0378">Hydrolase</keyword>
<feature type="domain" description="Acylphosphatase-like" evidence="8">
    <location>
        <begin position="2"/>
        <end position="88"/>
    </location>
</feature>
<keyword evidence="10" id="KW-1185">Reference proteome</keyword>
<evidence type="ECO:0000256" key="2">
    <source>
        <dbReference type="ARBA" id="ARBA00012150"/>
    </source>
</evidence>
<comment type="catalytic activity">
    <reaction evidence="4 5 6">
        <text>an acyl phosphate + H2O = a carboxylate + phosphate + H(+)</text>
        <dbReference type="Rhea" id="RHEA:14965"/>
        <dbReference type="ChEBI" id="CHEBI:15377"/>
        <dbReference type="ChEBI" id="CHEBI:15378"/>
        <dbReference type="ChEBI" id="CHEBI:29067"/>
        <dbReference type="ChEBI" id="CHEBI:43474"/>
        <dbReference type="ChEBI" id="CHEBI:59918"/>
        <dbReference type="EC" id="3.6.1.7"/>
    </reaction>
</comment>
<dbReference type="PATRIC" id="fig|381306.5.peg.496"/>
<dbReference type="STRING" id="381306.AN478_09235"/>
<dbReference type="EC" id="3.6.1.7" evidence="2 5"/>
<dbReference type="PANTHER" id="PTHR47268">
    <property type="entry name" value="ACYLPHOSPHATASE"/>
    <property type="match status" value="1"/>
</dbReference>
<dbReference type="OrthoDB" id="5295388at2"/>
<gene>
    <name evidence="9" type="ORF">SAMN05661077_0556</name>
</gene>
<feature type="active site" evidence="5">
    <location>
        <position position="35"/>
    </location>
</feature>
<dbReference type="EMBL" id="FMUN01000001">
    <property type="protein sequence ID" value="SCX81673.1"/>
    <property type="molecule type" value="Genomic_DNA"/>
</dbReference>
<evidence type="ECO:0000256" key="3">
    <source>
        <dbReference type="ARBA" id="ARBA00015991"/>
    </source>
</evidence>
<dbReference type="SUPFAM" id="SSF54975">
    <property type="entry name" value="Acylphosphatase/BLUF domain-like"/>
    <property type="match status" value="1"/>
</dbReference>
<dbReference type="AlphaFoldDB" id="A0A0P9C619"/>
<evidence type="ECO:0000313" key="10">
    <source>
        <dbReference type="Proteomes" id="UP000183104"/>
    </source>
</evidence>
<dbReference type="PROSITE" id="PS00150">
    <property type="entry name" value="ACYLPHOSPHATASE_1"/>
    <property type="match status" value="1"/>
</dbReference>
<feature type="active site" evidence="5">
    <location>
        <position position="17"/>
    </location>
</feature>
<dbReference type="Proteomes" id="UP000183104">
    <property type="component" value="Unassembled WGS sequence"/>
</dbReference>
<evidence type="ECO:0000256" key="6">
    <source>
        <dbReference type="RuleBase" id="RU000553"/>
    </source>
</evidence>
<dbReference type="PROSITE" id="PS00151">
    <property type="entry name" value="ACYLPHOSPHATASE_2"/>
    <property type="match status" value="1"/>
</dbReference>
<dbReference type="RefSeq" id="WP_054966309.1">
    <property type="nucleotide sequence ID" value="NZ_FMUN01000001.1"/>
</dbReference>
<dbReference type="InterPro" id="IPR020456">
    <property type="entry name" value="Acylphosphatase"/>
</dbReference>
<dbReference type="Gene3D" id="3.30.70.100">
    <property type="match status" value="1"/>
</dbReference>
<evidence type="ECO:0000256" key="7">
    <source>
        <dbReference type="RuleBase" id="RU004168"/>
    </source>
</evidence>
<reference evidence="10" key="1">
    <citation type="submission" date="2016-10" db="EMBL/GenBank/DDBJ databases">
        <authorList>
            <person name="Varghese N."/>
        </authorList>
    </citation>
    <scope>NUCLEOTIDE SEQUENCE [LARGE SCALE GENOMIC DNA]</scope>
    <source>
        <strain evidence="10">HL 19</strain>
    </source>
</reference>
<evidence type="ECO:0000256" key="1">
    <source>
        <dbReference type="ARBA" id="ARBA00005614"/>
    </source>
</evidence>
<sequence>MQRHYTIHGRVQGVFFRDSTRRKARELGLGGWVRNLPDGSVEAVAAGDPEAVRALEDWFRQGGPPAAHVERVDAMDQEEKAFGEFRVR</sequence>
<evidence type="ECO:0000313" key="9">
    <source>
        <dbReference type="EMBL" id="SCX81673.1"/>
    </source>
</evidence>
<dbReference type="PRINTS" id="PR00112">
    <property type="entry name" value="ACYLPHPHTASE"/>
</dbReference>
<proteinExistence type="inferred from homology"/>
<dbReference type="GO" id="GO:0003998">
    <property type="term" value="F:acylphosphatase activity"/>
    <property type="evidence" value="ECO:0007669"/>
    <property type="project" value="UniProtKB-EC"/>
</dbReference>
<evidence type="ECO:0000256" key="5">
    <source>
        <dbReference type="PROSITE-ProRule" id="PRU00520"/>
    </source>
</evidence>
<dbReference type="InterPro" id="IPR001792">
    <property type="entry name" value="Acylphosphatase-like_dom"/>
</dbReference>
<dbReference type="PANTHER" id="PTHR47268:SF4">
    <property type="entry name" value="ACYLPHOSPHATASE"/>
    <property type="match status" value="1"/>
</dbReference>
<dbReference type="InterPro" id="IPR017968">
    <property type="entry name" value="Acylphosphatase_CS"/>
</dbReference>
<comment type="similarity">
    <text evidence="1 7">Belongs to the acylphosphatase family.</text>
</comment>
<dbReference type="Pfam" id="PF00708">
    <property type="entry name" value="Acylphosphatase"/>
    <property type="match status" value="1"/>
</dbReference>
<protein>
    <recommendedName>
        <fullName evidence="3 5">Acylphosphatase</fullName>
        <ecNumber evidence="2 5">3.6.1.7</ecNumber>
    </recommendedName>
</protein>
<dbReference type="InterPro" id="IPR036046">
    <property type="entry name" value="Acylphosphatase-like_dom_sf"/>
</dbReference>
<evidence type="ECO:0000256" key="4">
    <source>
        <dbReference type="ARBA" id="ARBA00047645"/>
    </source>
</evidence>
<dbReference type="PROSITE" id="PS51160">
    <property type="entry name" value="ACYLPHOSPHATASE_3"/>
    <property type="match status" value="1"/>
</dbReference>
<organism evidence="9 10">
    <name type="scientific">Thiohalorhabdus denitrificans</name>
    <dbReference type="NCBI Taxonomy" id="381306"/>
    <lineage>
        <taxon>Bacteria</taxon>
        <taxon>Pseudomonadati</taxon>
        <taxon>Pseudomonadota</taxon>
        <taxon>Gammaproteobacteria</taxon>
        <taxon>Thiohalorhabdales</taxon>
        <taxon>Thiohalorhabdaceae</taxon>
        <taxon>Thiohalorhabdus</taxon>
    </lineage>
</organism>
<accession>A0A0P9C619</accession>
<evidence type="ECO:0000259" key="8">
    <source>
        <dbReference type="PROSITE" id="PS51160"/>
    </source>
</evidence>
<name>A0A0P9C619_9GAMM</name>